<dbReference type="NCBIfam" id="TIGR00878">
    <property type="entry name" value="purM"/>
    <property type="match status" value="1"/>
</dbReference>
<evidence type="ECO:0000256" key="10">
    <source>
        <dbReference type="ARBA" id="ARBA00022598"/>
    </source>
</evidence>
<dbReference type="InterPro" id="IPR013815">
    <property type="entry name" value="ATP_grasp_subdomain_1"/>
</dbReference>
<keyword evidence="11" id="KW-0479">Metal-binding</keyword>
<dbReference type="SUPFAM" id="SSF52440">
    <property type="entry name" value="PreATP-grasp domain"/>
    <property type="match status" value="1"/>
</dbReference>
<evidence type="ECO:0000256" key="6">
    <source>
        <dbReference type="ARBA" id="ARBA00013047"/>
    </source>
</evidence>
<dbReference type="GO" id="GO:0046872">
    <property type="term" value="F:metal ion binding"/>
    <property type="evidence" value="ECO:0007669"/>
    <property type="project" value="UniProtKB-KW"/>
</dbReference>
<keyword evidence="15" id="KW-0464">Manganese</keyword>
<comment type="subcellular location">
    <subcellularLocation>
        <location evidence="1">Cytoplasm</location>
    </subcellularLocation>
</comment>
<dbReference type="FunFam" id="3.30.1330.10:FF:000001">
    <property type="entry name" value="Phosphoribosylformylglycinamidine cyclo-ligase"/>
    <property type="match status" value="1"/>
</dbReference>
<dbReference type="HAMAP" id="MF_00138">
    <property type="entry name" value="GARS"/>
    <property type="match status" value="1"/>
</dbReference>
<dbReference type="Gene3D" id="3.90.600.10">
    <property type="entry name" value="Phosphoribosylglycinamide synthetase, C-terminal domain"/>
    <property type="match status" value="1"/>
</dbReference>
<sequence>MKTAYKVHSSSVPGTGNKNGVVFGKIKSPNYNGGFPLVLKSSRLPTSNMVKILLIGSGGREHAIAWKLAQSPQVTRVFVAPGNGGTQKTEKLMNVPISATPSSFEGLGKFAHDNHVDLVVIGPEQPLVDGISEFFKKMGIPCFGPSSKAALIEASKSFSKDFMKKHNIPTAEYKTFTEYSEASQYIESITDATRIVIKASGLAAGKGVILPADQQEARDTIRQIMVQKEFGTAGDSVVIEDRLEGPELSVFAFSDGYSTVILPPAQDHKRVGEDDTGLNTGGMGAFCPSPICNETLLKEIHSRVIQPTVDGLRRSGTPYVGLLYAGILLDKVKGVQVLEYNCRFGDPETQAVMLLLESDLYEIMLACVEGRLDSVGVNTRSDLFAANVVVASGGYPGSYQKGHVITGLDGVPDDVIIFHAGTTLDDHSQKVITSGGRVLNVSTTGKTLQEALDKIYSVLPSVQFEGSFYRKDIGRKASQYKKETKGVTYKDAGVDIDSGNNLVDIIKPITKATKRIGCDAEIGGFGGLFDLKPLNMKDPIIVSGTDGVGTKLLIAHKVNVHDTIGIDLVAMSVNDVLAHGAEPLFFLDYFATGKLDVRAAADVVRGIGEGCKRSGCALIGGETAEMPGLYAPGEYDLAGFAVAVVERSEMLPKRVSNGDVMIGLTSSGIHSNGYSLVRHITEKIAGLNYHDEAPFSPGKKMWEILLAPTKIYVKPVLAAIKGHSGVKAVAHITGGGFTDNIPRVFGGANVSGHVRLGSWPFPPLFQWLQKTGNVSTHEMLRTFNCGVGLVLVVAAEQEADVLKTLRENGEEGYVIGQLEDRKEGEEEMSSRPLYSSSSGGGGRNNGYQRKVPMYAIFLVYMTVIHFLLILGNVFVTCVTYHWNQRILLNKVNYLLESKSPATYISDLVLLHQGRILQSIKQVRNQVVMRRASFLNSSHFSSLSCLIGGLECDYCNDGHGIWNLLLWSVTLFQLVESFAQQNC</sequence>
<evidence type="ECO:0000313" key="26">
    <source>
        <dbReference type="Proteomes" id="UP000241769"/>
    </source>
</evidence>
<dbReference type="GO" id="GO:0006189">
    <property type="term" value="P:'de novo' IMP biosynthetic process"/>
    <property type="evidence" value="ECO:0007669"/>
    <property type="project" value="UniProtKB-UniPathway"/>
</dbReference>
<dbReference type="PROSITE" id="PS50975">
    <property type="entry name" value="ATP_GRASP"/>
    <property type="match status" value="1"/>
</dbReference>
<dbReference type="InterPro" id="IPR020559">
    <property type="entry name" value="PRibGlycinamide_synth_CS"/>
</dbReference>
<comment type="similarity">
    <text evidence="4">In the N-terminal section; belongs to the GARS family.</text>
</comment>
<comment type="pathway">
    <text evidence="3">Purine metabolism; IMP biosynthesis via de novo pathway; N(1)-(5-phospho-D-ribosyl)glycinamide from 5-phospho-alpha-D-ribose 1-diphosphate: step 2/2.</text>
</comment>
<dbReference type="InterPro" id="IPR011054">
    <property type="entry name" value="Rudment_hybrid_motif"/>
</dbReference>
<keyword evidence="14 21" id="KW-0067">ATP-binding</keyword>
<feature type="domain" description="ATP-grasp" evidence="24">
    <location>
        <begin position="160"/>
        <end position="369"/>
    </location>
</feature>
<dbReference type="InterPro" id="IPR036921">
    <property type="entry name" value="PurM-like_N_sf"/>
</dbReference>
<dbReference type="InterPro" id="IPR036676">
    <property type="entry name" value="PurM-like_C_sf"/>
</dbReference>
<dbReference type="OrthoDB" id="2018833at2759"/>
<dbReference type="Gene3D" id="3.40.50.20">
    <property type="match status" value="1"/>
</dbReference>
<dbReference type="Gene3D" id="3.90.650.10">
    <property type="entry name" value="PurM-like C-terminal domain"/>
    <property type="match status" value="1"/>
</dbReference>
<dbReference type="InterPro" id="IPR016185">
    <property type="entry name" value="PreATP-grasp_dom_sf"/>
</dbReference>
<dbReference type="InterPro" id="IPR020562">
    <property type="entry name" value="PRibGlycinamide_synth_N"/>
</dbReference>
<evidence type="ECO:0000256" key="23">
    <source>
        <dbReference type="SAM" id="Phobius"/>
    </source>
</evidence>
<evidence type="ECO:0000256" key="16">
    <source>
        <dbReference type="ARBA" id="ARBA00023268"/>
    </source>
</evidence>
<dbReference type="FunFam" id="3.30.1490.20:FF:000006">
    <property type="entry name" value="phosphoribosylamine--glycine ligase, chloroplastic-like"/>
    <property type="match status" value="1"/>
</dbReference>
<keyword evidence="26" id="KW-1185">Reference proteome</keyword>
<dbReference type="EC" id="6.3.4.13" evidence="7"/>
<comment type="catalytic activity">
    <reaction evidence="20">
        <text>2-formamido-N(1)-(5-O-phospho-beta-D-ribosyl)acetamidine + ATP = 5-amino-1-(5-phospho-beta-D-ribosyl)imidazole + ADP + phosphate + H(+)</text>
        <dbReference type="Rhea" id="RHEA:23032"/>
        <dbReference type="ChEBI" id="CHEBI:15378"/>
        <dbReference type="ChEBI" id="CHEBI:30616"/>
        <dbReference type="ChEBI" id="CHEBI:43474"/>
        <dbReference type="ChEBI" id="CHEBI:137981"/>
        <dbReference type="ChEBI" id="CHEBI:147287"/>
        <dbReference type="ChEBI" id="CHEBI:456216"/>
        <dbReference type="EC" id="6.3.3.1"/>
    </reaction>
</comment>
<dbReference type="Gene3D" id="3.30.1330.10">
    <property type="entry name" value="PurM-like, N-terminal domain"/>
    <property type="match status" value="1"/>
</dbReference>
<dbReference type="Pfam" id="PF01071">
    <property type="entry name" value="GARS_A"/>
    <property type="match status" value="1"/>
</dbReference>
<evidence type="ECO:0000256" key="5">
    <source>
        <dbReference type="ARBA" id="ARBA00010280"/>
    </source>
</evidence>
<dbReference type="Pfam" id="PF02769">
    <property type="entry name" value="AIRS_C"/>
    <property type="match status" value="1"/>
</dbReference>
<dbReference type="SUPFAM" id="SSF55326">
    <property type="entry name" value="PurM N-terminal domain-like"/>
    <property type="match status" value="1"/>
</dbReference>
<dbReference type="PANTHER" id="PTHR10520">
    <property type="entry name" value="TRIFUNCTIONAL PURINE BIOSYNTHETIC PROTEIN ADENOSINE-3-RELATED"/>
    <property type="match status" value="1"/>
</dbReference>
<keyword evidence="23" id="KW-0812">Transmembrane</keyword>
<evidence type="ECO:0000256" key="15">
    <source>
        <dbReference type="ARBA" id="ARBA00023211"/>
    </source>
</evidence>
<gene>
    <name evidence="25" type="ORF">PROFUN_02066</name>
</gene>
<dbReference type="SUPFAM" id="SSF56059">
    <property type="entry name" value="Glutathione synthetase ATP-binding domain-like"/>
    <property type="match status" value="1"/>
</dbReference>
<dbReference type="SMART" id="SM01210">
    <property type="entry name" value="GARS_C"/>
    <property type="match status" value="1"/>
</dbReference>
<keyword evidence="12 21" id="KW-0547">Nucleotide-binding</keyword>
<keyword evidence="16" id="KW-0511">Multifunctional enzyme</keyword>
<comment type="pathway">
    <text evidence="2">Purine metabolism; IMP biosynthesis via de novo pathway; 5-amino-1-(5-phospho-D-ribosyl)imidazole from N(2)-formyl-N(1)-(5-phospho-D-ribosyl)glycinamide: step 2/2.</text>
</comment>
<evidence type="ECO:0000256" key="12">
    <source>
        <dbReference type="ARBA" id="ARBA00022741"/>
    </source>
</evidence>
<dbReference type="FunCoup" id="A0A2P6NBA2">
    <property type="interactions" value="438"/>
</dbReference>
<dbReference type="SMART" id="SM01209">
    <property type="entry name" value="GARS_A"/>
    <property type="match status" value="1"/>
</dbReference>
<evidence type="ECO:0000256" key="8">
    <source>
        <dbReference type="ARBA" id="ARBA00020367"/>
    </source>
</evidence>
<protein>
    <recommendedName>
        <fullName evidence="8">Phosphoribosylformylglycinamidine cyclo-ligase</fullName>
        <ecNumber evidence="6">6.3.3.1</ecNumber>
        <ecNumber evidence="7">6.3.4.13</ecNumber>
    </recommendedName>
    <alternativeName>
        <fullName evidence="18">AIR synthase</fullName>
    </alternativeName>
    <alternativeName>
        <fullName evidence="19">AIRS</fullName>
    </alternativeName>
    <alternativeName>
        <fullName evidence="17">Phosphoribosyl-aminoimidazole synthetase</fullName>
    </alternativeName>
</protein>
<dbReference type="InterPro" id="IPR004733">
    <property type="entry name" value="PurM_cligase"/>
</dbReference>
<dbReference type="GO" id="GO:0005829">
    <property type="term" value="C:cytosol"/>
    <property type="evidence" value="ECO:0007669"/>
    <property type="project" value="TreeGrafter"/>
</dbReference>
<accession>A0A2P6NBA2</accession>
<dbReference type="GO" id="GO:0005524">
    <property type="term" value="F:ATP binding"/>
    <property type="evidence" value="ECO:0007669"/>
    <property type="project" value="UniProtKB-UniRule"/>
</dbReference>
<dbReference type="AlphaFoldDB" id="A0A2P6NBA2"/>
<evidence type="ECO:0000256" key="1">
    <source>
        <dbReference type="ARBA" id="ARBA00004496"/>
    </source>
</evidence>
<dbReference type="InterPro" id="IPR011761">
    <property type="entry name" value="ATP-grasp"/>
</dbReference>
<comment type="caution">
    <text evidence="25">The sequence shown here is derived from an EMBL/GenBank/DDBJ whole genome shotgun (WGS) entry which is preliminary data.</text>
</comment>
<evidence type="ECO:0000313" key="25">
    <source>
        <dbReference type="EMBL" id="PRP81232.1"/>
    </source>
</evidence>
<dbReference type="SUPFAM" id="SSF56042">
    <property type="entry name" value="PurM C-terminal domain-like"/>
    <property type="match status" value="1"/>
</dbReference>
<dbReference type="EC" id="6.3.3.1" evidence="6"/>
<dbReference type="STRING" id="1890364.A0A2P6NBA2"/>
<dbReference type="InterPro" id="IPR020561">
    <property type="entry name" value="PRibGlycinamid_synth_ATP-grasp"/>
</dbReference>
<dbReference type="FunFam" id="3.90.600.10:FF:000001">
    <property type="entry name" value="Trifunctional purine biosynthetic protein adenosine-3"/>
    <property type="match status" value="1"/>
</dbReference>
<dbReference type="GO" id="GO:0004641">
    <property type="term" value="F:phosphoribosylformylglycinamidine cyclo-ligase activity"/>
    <property type="evidence" value="ECO:0007669"/>
    <property type="project" value="UniProtKB-EC"/>
</dbReference>
<dbReference type="FunFam" id="3.90.650.10:FF:000011">
    <property type="entry name" value="Phosphoribosylformylglycinamidine cyclo-ligase"/>
    <property type="match status" value="1"/>
</dbReference>
<evidence type="ECO:0000256" key="2">
    <source>
        <dbReference type="ARBA" id="ARBA00004686"/>
    </source>
</evidence>
<organism evidence="25 26">
    <name type="scientific">Planoprotostelium fungivorum</name>
    <dbReference type="NCBI Taxonomy" id="1890364"/>
    <lineage>
        <taxon>Eukaryota</taxon>
        <taxon>Amoebozoa</taxon>
        <taxon>Evosea</taxon>
        <taxon>Variosea</taxon>
        <taxon>Cavosteliida</taxon>
        <taxon>Cavosteliaceae</taxon>
        <taxon>Planoprotostelium</taxon>
    </lineage>
</organism>
<dbReference type="Gene3D" id="3.30.470.20">
    <property type="entry name" value="ATP-grasp fold, B domain"/>
    <property type="match status" value="1"/>
</dbReference>
<dbReference type="Pfam" id="PF00586">
    <property type="entry name" value="AIRS"/>
    <property type="match status" value="1"/>
</dbReference>
<dbReference type="HAMAP" id="MF_00741">
    <property type="entry name" value="AIRS"/>
    <property type="match status" value="1"/>
</dbReference>
<keyword evidence="9" id="KW-0963">Cytoplasm</keyword>
<evidence type="ECO:0000256" key="18">
    <source>
        <dbReference type="ARBA" id="ARBA00032931"/>
    </source>
</evidence>
<evidence type="ECO:0000256" key="11">
    <source>
        <dbReference type="ARBA" id="ARBA00022723"/>
    </source>
</evidence>
<evidence type="ECO:0000256" key="4">
    <source>
        <dbReference type="ARBA" id="ARBA00007423"/>
    </source>
</evidence>
<evidence type="ECO:0000256" key="21">
    <source>
        <dbReference type="PROSITE-ProRule" id="PRU00409"/>
    </source>
</evidence>
<name>A0A2P6NBA2_9EUKA</name>
<dbReference type="GO" id="GO:0004637">
    <property type="term" value="F:phosphoribosylamine-glycine ligase activity"/>
    <property type="evidence" value="ECO:0007669"/>
    <property type="project" value="UniProtKB-EC"/>
</dbReference>
<proteinExistence type="inferred from homology"/>
<evidence type="ECO:0000256" key="22">
    <source>
        <dbReference type="SAM" id="MobiDB-lite"/>
    </source>
</evidence>
<dbReference type="InParanoid" id="A0A2P6NBA2"/>
<dbReference type="Proteomes" id="UP000241769">
    <property type="component" value="Unassembled WGS sequence"/>
</dbReference>
<reference evidence="25 26" key="1">
    <citation type="journal article" date="2018" name="Genome Biol. Evol.">
        <title>Multiple Roots of Fruiting Body Formation in Amoebozoa.</title>
        <authorList>
            <person name="Hillmann F."/>
            <person name="Forbes G."/>
            <person name="Novohradska S."/>
            <person name="Ferling I."/>
            <person name="Riege K."/>
            <person name="Groth M."/>
            <person name="Westermann M."/>
            <person name="Marz M."/>
            <person name="Spaller T."/>
            <person name="Winckler T."/>
            <person name="Schaap P."/>
            <person name="Glockner G."/>
        </authorList>
    </citation>
    <scope>NUCLEOTIDE SEQUENCE [LARGE SCALE GENOMIC DNA]</scope>
    <source>
        <strain evidence="25 26">Jena</strain>
    </source>
</reference>
<feature type="region of interest" description="Disordered" evidence="22">
    <location>
        <begin position="820"/>
        <end position="841"/>
    </location>
</feature>
<dbReference type="PROSITE" id="PS00184">
    <property type="entry name" value="GARS"/>
    <property type="match status" value="1"/>
</dbReference>
<evidence type="ECO:0000259" key="24">
    <source>
        <dbReference type="PROSITE" id="PS50975"/>
    </source>
</evidence>
<dbReference type="InterPro" id="IPR037123">
    <property type="entry name" value="PRibGlycinamide_synth_C_sf"/>
</dbReference>
<evidence type="ECO:0000256" key="20">
    <source>
        <dbReference type="ARBA" id="ARBA00049057"/>
    </source>
</evidence>
<dbReference type="UniPathway" id="UPA00074">
    <property type="reaction ID" value="UER00125"/>
</dbReference>
<dbReference type="NCBIfam" id="TIGR00877">
    <property type="entry name" value="purD"/>
    <property type="match status" value="1"/>
</dbReference>
<comment type="similarity">
    <text evidence="5">Belongs to the AIR synthase family.</text>
</comment>
<dbReference type="Pfam" id="PF02843">
    <property type="entry name" value="GARS_C"/>
    <property type="match status" value="1"/>
</dbReference>
<dbReference type="Pfam" id="PF02844">
    <property type="entry name" value="GARS_N"/>
    <property type="match status" value="1"/>
</dbReference>
<dbReference type="InterPro" id="IPR016188">
    <property type="entry name" value="PurM-like_N"/>
</dbReference>
<dbReference type="CDD" id="cd02196">
    <property type="entry name" value="PurM"/>
    <property type="match status" value="1"/>
</dbReference>
<evidence type="ECO:0000256" key="13">
    <source>
        <dbReference type="ARBA" id="ARBA00022755"/>
    </source>
</evidence>
<evidence type="ECO:0000256" key="7">
    <source>
        <dbReference type="ARBA" id="ARBA00013255"/>
    </source>
</evidence>
<keyword evidence="13" id="KW-0658">Purine biosynthesis</keyword>
<keyword evidence="23" id="KW-1133">Transmembrane helix</keyword>
<dbReference type="PANTHER" id="PTHR10520:SF12">
    <property type="entry name" value="TRIFUNCTIONAL PURINE BIOSYNTHETIC PROTEIN ADENOSINE-3"/>
    <property type="match status" value="1"/>
</dbReference>
<dbReference type="SUPFAM" id="SSF51246">
    <property type="entry name" value="Rudiment single hybrid motif"/>
    <property type="match status" value="1"/>
</dbReference>
<keyword evidence="10" id="KW-0436">Ligase</keyword>
<dbReference type="FunFam" id="3.40.50.20:FF:000006">
    <property type="entry name" value="Phosphoribosylamine--glycine ligase, chloroplastic"/>
    <property type="match status" value="1"/>
</dbReference>
<dbReference type="GO" id="GO:0046084">
    <property type="term" value="P:adenine biosynthetic process"/>
    <property type="evidence" value="ECO:0007669"/>
    <property type="project" value="TreeGrafter"/>
</dbReference>
<feature type="transmembrane region" description="Helical" evidence="23">
    <location>
        <begin position="853"/>
        <end position="880"/>
    </location>
</feature>
<dbReference type="Gene3D" id="3.30.1490.20">
    <property type="entry name" value="ATP-grasp fold, A domain"/>
    <property type="match status" value="1"/>
</dbReference>
<evidence type="ECO:0000256" key="3">
    <source>
        <dbReference type="ARBA" id="ARBA00005174"/>
    </source>
</evidence>
<keyword evidence="23" id="KW-0472">Membrane</keyword>
<evidence type="ECO:0000256" key="19">
    <source>
        <dbReference type="ARBA" id="ARBA00033093"/>
    </source>
</evidence>
<dbReference type="InterPro" id="IPR000115">
    <property type="entry name" value="PRibGlycinamide_synth"/>
</dbReference>
<dbReference type="FunFam" id="3.30.470.20:FF:000018">
    <property type="entry name" value="Trifunctional purine biosynthetic protein adenosine-3"/>
    <property type="match status" value="1"/>
</dbReference>
<dbReference type="InterPro" id="IPR020560">
    <property type="entry name" value="PRibGlycinamide_synth_C-dom"/>
</dbReference>
<dbReference type="EMBL" id="MDYQ01000129">
    <property type="protein sequence ID" value="PRP81232.1"/>
    <property type="molecule type" value="Genomic_DNA"/>
</dbReference>
<evidence type="ECO:0000256" key="14">
    <source>
        <dbReference type="ARBA" id="ARBA00022840"/>
    </source>
</evidence>
<dbReference type="InterPro" id="IPR010918">
    <property type="entry name" value="PurM-like_C_dom"/>
</dbReference>
<evidence type="ECO:0000256" key="9">
    <source>
        <dbReference type="ARBA" id="ARBA00022490"/>
    </source>
</evidence>
<evidence type="ECO:0000256" key="17">
    <source>
        <dbReference type="ARBA" id="ARBA00031908"/>
    </source>
</evidence>